<evidence type="ECO:0000313" key="3">
    <source>
        <dbReference type="EMBL" id="KAK4507393.1"/>
    </source>
</evidence>
<keyword evidence="2" id="KW-1133">Transmembrane helix</keyword>
<feature type="compositionally biased region" description="Low complexity" evidence="1">
    <location>
        <begin position="43"/>
        <end position="54"/>
    </location>
</feature>
<name>A0ABR0F1R6_ZASCE</name>
<keyword evidence="2" id="KW-0812">Transmembrane</keyword>
<gene>
    <name evidence="3" type="ORF">PRZ48_001128</name>
</gene>
<accession>A0ABR0F1R6</accession>
<feature type="compositionally biased region" description="Basic and acidic residues" evidence="1">
    <location>
        <begin position="30"/>
        <end position="39"/>
    </location>
</feature>
<comment type="caution">
    <text evidence="3">The sequence shown here is derived from an EMBL/GenBank/DDBJ whole genome shotgun (WGS) entry which is preliminary data.</text>
</comment>
<dbReference type="Proteomes" id="UP001305779">
    <property type="component" value="Unassembled WGS sequence"/>
</dbReference>
<feature type="compositionally biased region" description="Polar residues" evidence="1">
    <location>
        <begin position="101"/>
        <end position="117"/>
    </location>
</feature>
<feature type="compositionally biased region" description="Low complexity" evidence="1">
    <location>
        <begin position="118"/>
        <end position="136"/>
    </location>
</feature>
<proteinExistence type="predicted"/>
<keyword evidence="4" id="KW-1185">Reference proteome</keyword>
<evidence type="ECO:0000256" key="1">
    <source>
        <dbReference type="SAM" id="MobiDB-lite"/>
    </source>
</evidence>
<protein>
    <submittedName>
        <fullName evidence="3">Uncharacterized protein</fullName>
    </submittedName>
</protein>
<feature type="compositionally biased region" description="Basic and acidic residues" evidence="1">
    <location>
        <begin position="55"/>
        <end position="69"/>
    </location>
</feature>
<feature type="transmembrane region" description="Helical" evidence="2">
    <location>
        <begin position="335"/>
        <end position="358"/>
    </location>
</feature>
<dbReference type="EMBL" id="JAXOVC010000001">
    <property type="protein sequence ID" value="KAK4507393.1"/>
    <property type="molecule type" value="Genomic_DNA"/>
</dbReference>
<reference evidence="3 4" key="1">
    <citation type="journal article" date="2023" name="G3 (Bethesda)">
        <title>A chromosome-level genome assembly of Zasmidium syzygii isolated from banana leaves.</title>
        <authorList>
            <person name="van Westerhoven A.C."/>
            <person name="Mehrabi R."/>
            <person name="Talebi R."/>
            <person name="Steentjes M.B.F."/>
            <person name="Corcolon B."/>
            <person name="Chong P.A."/>
            <person name="Kema G.H.J."/>
            <person name="Seidl M.F."/>
        </authorList>
    </citation>
    <scope>NUCLEOTIDE SEQUENCE [LARGE SCALE GENOMIC DNA]</scope>
    <source>
        <strain evidence="3 4">P124</strain>
    </source>
</reference>
<sequence>MPPRENPSPNEGDAQNRSGRSNQPLVIVSERGRHSEASRRIVRAQAARASAAQSRETRARNREDRHQRDGPQTPTDSTPSQSIQPQPPQFQPSQPNVQVHDPQSQSRAQFQNQSFSRTQSQTDSQPQAQSQGQAGTESANPLKPLVDWMTNVLKLSATSFAAGAAILASTGRPQLSNASDVLSAAGGILSDSGNAMEQVQISGGLFNRQLPIALPRGFATLQQRISISDSYLVLLSRTACFDFGSPGVENRLNELLFDIVMTSGTATLGGSQLPGHPIQSHLRIACACLTIFQGQRADGQSFAGDRKYHTGLEAAWAEVVVLDQNALREPKSAEAALWAVFIISVTCGSTVNFFSHLLSGLMHDLQLRYWEQVRGVLIDFIYPGSFLDEPCRQFYDKLQGTQPDQTDRMIMT</sequence>
<organism evidence="3 4">
    <name type="scientific">Zasmidium cellare</name>
    <name type="common">Wine cellar mold</name>
    <name type="synonym">Racodium cellare</name>
    <dbReference type="NCBI Taxonomy" id="395010"/>
    <lineage>
        <taxon>Eukaryota</taxon>
        <taxon>Fungi</taxon>
        <taxon>Dikarya</taxon>
        <taxon>Ascomycota</taxon>
        <taxon>Pezizomycotina</taxon>
        <taxon>Dothideomycetes</taxon>
        <taxon>Dothideomycetidae</taxon>
        <taxon>Mycosphaerellales</taxon>
        <taxon>Mycosphaerellaceae</taxon>
        <taxon>Zasmidium</taxon>
    </lineage>
</organism>
<evidence type="ECO:0000256" key="2">
    <source>
        <dbReference type="SAM" id="Phobius"/>
    </source>
</evidence>
<feature type="compositionally biased region" description="Low complexity" evidence="1">
    <location>
        <begin position="71"/>
        <end position="84"/>
    </location>
</feature>
<evidence type="ECO:0000313" key="4">
    <source>
        <dbReference type="Proteomes" id="UP001305779"/>
    </source>
</evidence>
<keyword evidence="2" id="KW-0472">Membrane</keyword>
<feature type="region of interest" description="Disordered" evidence="1">
    <location>
        <begin position="1"/>
        <end position="141"/>
    </location>
</feature>
<feature type="compositionally biased region" description="Polar residues" evidence="1">
    <location>
        <begin position="7"/>
        <end position="24"/>
    </location>
</feature>